<dbReference type="SUPFAM" id="SSF55961">
    <property type="entry name" value="Bet v1-like"/>
    <property type="match status" value="1"/>
</dbReference>
<feature type="compositionally biased region" description="Acidic residues" evidence="1">
    <location>
        <begin position="268"/>
        <end position="277"/>
    </location>
</feature>
<keyword evidence="2" id="KW-1133">Transmembrane helix</keyword>
<evidence type="ECO:0000313" key="4">
    <source>
        <dbReference type="Proteomes" id="UP001364472"/>
    </source>
</evidence>
<feature type="region of interest" description="Disordered" evidence="1">
    <location>
        <begin position="263"/>
        <end position="284"/>
    </location>
</feature>
<keyword evidence="4" id="KW-1185">Reference proteome</keyword>
<reference evidence="3 4" key="1">
    <citation type="journal article" date="2016" name="Antonie Van Leeuwenhoek">
        <title>Denitratimonas tolerans gen. nov., sp. nov., a denitrifying bacterium isolated from a bioreactor for tannery wastewater treatment.</title>
        <authorList>
            <person name="Han S.I."/>
            <person name="Kim J.O."/>
            <person name="Lee Y.R."/>
            <person name="Ekpeghere K.I."/>
            <person name="Koh S.C."/>
            <person name="Whang K.S."/>
        </authorList>
    </citation>
    <scope>NUCLEOTIDE SEQUENCE [LARGE SCALE GENOMIC DNA]</scope>
    <source>
        <strain evidence="3 4">KACC 17565</strain>
    </source>
</reference>
<dbReference type="AlphaFoldDB" id="A0AAW9R3A5"/>
<gene>
    <name evidence="3" type="ORF">WB794_05880</name>
</gene>
<keyword evidence="2" id="KW-0472">Membrane</keyword>
<evidence type="ECO:0000256" key="2">
    <source>
        <dbReference type="SAM" id="Phobius"/>
    </source>
</evidence>
<name>A0AAW9R3A5_9GAMM</name>
<protein>
    <submittedName>
        <fullName evidence="3">Polyketide cyclase</fullName>
    </submittedName>
</protein>
<evidence type="ECO:0000256" key="1">
    <source>
        <dbReference type="SAM" id="MobiDB-lite"/>
    </source>
</evidence>
<dbReference type="RefSeq" id="WP_337334914.1">
    <property type="nucleotide sequence ID" value="NZ_JBBDHC010000006.1"/>
</dbReference>
<comment type="caution">
    <text evidence="3">The sequence shown here is derived from an EMBL/GenBank/DDBJ whole genome shotgun (WGS) entry which is preliminary data.</text>
</comment>
<accession>A0AAW9R3A5</accession>
<dbReference type="EMBL" id="JBBDHC010000006">
    <property type="protein sequence ID" value="MEJ1249200.1"/>
    <property type="molecule type" value="Genomic_DNA"/>
</dbReference>
<organism evidence="3 4">
    <name type="scientific">Denitratimonas tolerans</name>
    <dbReference type="NCBI Taxonomy" id="1338420"/>
    <lineage>
        <taxon>Bacteria</taxon>
        <taxon>Pseudomonadati</taxon>
        <taxon>Pseudomonadota</taxon>
        <taxon>Gammaproteobacteria</taxon>
        <taxon>Lysobacterales</taxon>
        <taxon>Lysobacteraceae</taxon>
        <taxon>Denitratimonas</taxon>
    </lineage>
</organism>
<evidence type="ECO:0000313" key="3">
    <source>
        <dbReference type="EMBL" id="MEJ1249200.1"/>
    </source>
</evidence>
<proteinExistence type="predicted"/>
<sequence length="379" mass="42294">MTRFLELLTSAVIVAILFVVVGVFLPDQRTVQHSVETSHPLRQAFDTLNSFKRFEEWNPLRQHDPRVAYTLSGATEGVGAQLDYASALPEIGKGSWHITESELDSHIRHTVYNDKYGQNKNYLMTFRQKGKIVEIDWKYSVDYGWSLPGRYAGLYVDRTVGDDMKRALANISNLLASMPNFDYRNLDVQDTMVAPVNILYISTTADRNITAVENAMDVALKDIRAAIAANRLVEAEKPRLITTSFGTDKYEFDVAIPVARASDRIAEDEAETPEGEAPDGNGADAAMTAKATVDLTPPAPLEDLRLPDNVRQGHSYGGRVLMAAYRGHPAALPLIRDQLRSYAASHGETLHDRAFEEYLSEIAETAAEDAQFRVYWPIQ</sequence>
<feature type="transmembrane region" description="Helical" evidence="2">
    <location>
        <begin position="7"/>
        <end position="25"/>
    </location>
</feature>
<dbReference type="Gene3D" id="3.20.80.10">
    <property type="entry name" value="Regulatory factor, effector binding domain"/>
    <property type="match status" value="1"/>
</dbReference>
<dbReference type="Proteomes" id="UP001364472">
    <property type="component" value="Unassembled WGS sequence"/>
</dbReference>
<keyword evidence="2" id="KW-0812">Transmembrane</keyword>
<dbReference type="InterPro" id="IPR011256">
    <property type="entry name" value="Reg_factor_effector_dom_sf"/>
</dbReference>